<evidence type="ECO:0000313" key="5">
    <source>
        <dbReference type="Proteomes" id="UP000605784"/>
    </source>
</evidence>
<organism evidence="4 5">
    <name type="scientific">Haloarcula pellucida</name>
    <dbReference type="NCBI Taxonomy" id="1427151"/>
    <lineage>
        <taxon>Archaea</taxon>
        <taxon>Methanobacteriati</taxon>
        <taxon>Methanobacteriota</taxon>
        <taxon>Stenosarchaea group</taxon>
        <taxon>Halobacteria</taxon>
        <taxon>Halobacteriales</taxon>
        <taxon>Haloarculaceae</taxon>
        <taxon>Haloarcula</taxon>
    </lineage>
</organism>
<evidence type="ECO:0000256" key="1">
    <source>
        <dbReference type="SAM" id="MobiDB-lite"/>
    </source>
</evidence>
<evidence type="ECO:0000256" key="2">
    <source>
        <dbReference type="SAM" id="Phobius"/>
    </source>
</evidence>
<feature type="region of interest" description="Disordered" evidence="1">
    <location>
        <begin position="1"/>
        <end position="57"/>
    </location>
</feature>
<feature type="domain" description="DUF7322" evidence="3">
    <location>
        <begin position="56"/>
        <end position="113"/>
    </location>
</feature>
<feature type="transmembrane region" description="Helical" evidence="2">
    <location>
        <begin position="93"/>
        <end position="110"/>
    </location>
</feature>
<reference evidence="4" key="1">
    <citation type="journal article" date="2014" name="Int. J. Syst. Evol. Microbiol.">
        <title>Complete genome sequence of Corynebacterium casei LMG S-19264T (=DSM 44701T), isolated from a smear-ripened cheese.</title>
        <authorList>
            <consortium name="US DOE Joint Genome Institute (JGI-PGF)"/>
            <person name="Walter F."/>
            <person name="Albersmeier A."/>
            <person name="Kalinowski J."/>
            <person name="Ruckert C."/>
        </authorList>
    </citation>
    <scope>NUCLEOTIDE SEQUENCE</scope>
    <source>
        <strain evidence="4">JCM 17820</strain>
    </source>
</reference>
<dbReference type="AlphaFoldDB" id="A0A830GGJ1"/>
<protein>
    <recommendedName>
        <fullName evidence="3">DUF7322 domain-containing protein</fullName>
    </recommendedName>
</protein>
<evidence type="ECO:0000259" key="3">
    <source>
        <dbReference type="Pfam" id="PF24008"/>
    </source>
</evidence>
<dbReference type="Pfam" id="PF24008">
    <property type="entry name" value="DUF7322"/>
    <property type="match status" value="1"/>
</dbReference>
<gene>
    <name evidence="4" type="ORF">GCM10009030_01790</name>
</gene>
<dbReference type="Proteomes" id="UP000605784">
    <property type="component" value="Unassembled WGS sequence"/>
</dbReference>
<dbReference type="InterPro" id="IPR055746">
    <property type="entry name" value="DUF7322"/>
</dbReference>
<proteinExistence type="predicted"/>
<sequence length="147" mass="15862">MVAVPTRVVLDGPDETDPDSNPGVLSEKSPFEPDEFDPESLGPDVPKAPSPPDGSANSEVAGLFWKLVLVFNVALLGLSVGPMLVYFEGRVDLGIRVFLVGLLAFAYGTARYVKFERERTADDEAGEDEVRSEDRPADDPDDADHNG</sequence>
<feature type="transmembrane region" description="Helical" evidence="2">
    <location>
        <begin position="63"/>
        <end position="87"/>
    </location>
</feature>
<comment type="caution">
    <text evidence="4">The sequence shown here is derived from an EMBL/GenBank/DDBJ whole genome shotgun (WGS) entry which is preliminary data.</text>
</comment>
<evidence type="ECO:0000313" key="4">
    <source>
        <dbReference type="EMBL" id="GGN85408.1"/>
    </source>
</evidence>
<feature type="region of interest" description="Disordered" evidence="1">
    <location>
        <begin position="117"/>
        <end position="147"/>
    </location>
</feature>
<keyword evidence="2" id="KW-0472">Membrane</keyword>
<reference evidence="4" key="2">
    <citation type="submission" date="2020-09" db="EMBL/GenBank/DDBJ databases">
        <authorList>
            <person name="Sun Q."/>
            <person name="Ohkuma M."/>
        </authorList>
    </citation>
    <scope>NUCLEOTIDE SEQUENCE</scope>
    <source>
        <strain evidence="4">JCM 17820</strain>
    </source>
</reference>
<keyword evidence="5" id="KW-1185">Reference proteome</keyword>
<keyword evidence="2" id="KW-0812">Transmembrane</keyword>
<accession>A0A830GGJ1</accession>
<dbReference type="EMBL" id="BMOU01000001">
    <property type="protein sequence ID" value="GGN85408.1"/>
    <property type="molecule type" value="Genomic_DNA"/>
</dbReference>
<keyword evidence="2" id="KW-1133">Transmembrane helix</keyword>
<name>A0A830GGJ1_9EURY</name>